<sequence length="205" mass="22526">MTKAELKNLGVGTESLDEELKKLNIAVEAAAGAYATAGMASEPKLTAIRKGTHSVHKQIESPVGYLRMFPLIRTRRILRRMCLGLRQLSSHSIEGPLVLSVSCPHKNASIVAPFLLHVDKAMKVWNHLFPVNKEKFSIISGVTYGSSFVGMVHVLNTKSSSASESMEATASQMQSTMNVGAWFAMGGQSWRRLQLSQQREELLSQ</sequence>
<dbReference type="EMBL" id="JAAQPE010000353">
    <property type="protein sequence ID" value="KAF5667443.1"/>
    <property type="molecule type" value="Genomic_DNA"/>
</dbReference>
<name>A0A8H5WRB4_FUSCI</name>
<dbReference type="Proteomes" id="UP000572754">
    <property type="component" value="Unassembled WGS sequence"/>
</dbReference>
<organism evidence="1 2">
    <name type="scientific">Fusarium circinatum</name>
    <name type="common">Pitch canker fungus</name>
    <name type="synonym">Gibberella circinata</name>
    <dbReference type="NCBI Taxonomy" id="48490"/>
    <lineage>
        <taxon>Eukaryota</taxon>
        <taxon>Fungi</taxon>
        <taxon>Dikarya</taxon>
        <taxon>Ascomycota</taxon>
        <taxon>Pezizomycotina</taxon>
        <taxon>Sordariomycetes</taxon>
        <taxon>Hypocreomycetidae</taxon>
        <taxon>Hypocreales</taxon>
        <taxon>Nectriaceae</taxon>
        <taxon>Fusarium</taxon>
        <taxon>Fusarium fujikuroi species complex</taxon>
    </lineage>
</organism>
<gene>
    <name evidence="1" type="ORF">FCIRC_9900</name>
</gene>
<evidence type="ECO:0000313" key="2">
    <source>
        <dbReference type="Proteomes" id="UP000572754"/>
    </source>
</evidence>
<protein>
    <submittedName>
        <fullName evidence="1">Uncharacterized protein</fullName>
    </submittedName>
</protein>
<accession>A0A8H5WRB4</accession>
<proteinExistence type="predicted"/>
<reference evidence="1 2" key="2">
    <citation type="submission" date="2020-05" db="EMBL/GenBank/DDBJ databases">
        <title>Identification and distribution of gene clusters putatively required for synthesis of sphingolipid metabolism inhibitors in phylogenetically diverse species of the filamentous fungus Fusarium.</title>
        <authorList>
            <person name="Kim H.-S."/>
            <person name="Busman M."/>
            <person name="Brown D.W."/>
            <person name="Divon H."/>
            <person name="Uhlig S."/>
            <person name="Proctor R.H."/>
        </authorList>
    </citation>
    <scope>NUCLEOTIDE SEQUENCE [LARGE SCALE GENOMIC DNA]</scope>
    <source>
        <strain evidence="1 2">NRRL 25331</strain>
    </source>
</reference>
<reference evidence="2" key="1">
    <citation type="journal article" date="2020" name="BMC Genomics">
        <title>Correction to: Identification and distribution of gene clusters required for synthesis of sphingolipid metabolism inhibitors in diverse species of the filamentous fungus Fusarium.</title>
        <authorList>
            <person name="Kim H.S."/>
            <person name="Lohmar J.M."/>
            <person name="Busman M."/>
            <person name="Brown D.W."/>
            <person name="Naumann T.A."/>
            <person name="Divon H.H."/>
            <person name="Lysoe E."/>
            <person name="Uhlig S."/>
            <person name="Proctor R.H."/>
        </authorList>
    </citation>
    <scope>NUCLEOTIDE SEQUENCE [LARGE SCALE GENOMIC DNA]</scope>
    <source>
        <strain evidence="2">NRRL 25331</strain>
    </source>
</reference>
<comment type="caution">
    <text evidence="1">The sequence shown here is derived from an EMBL/GenBank/DDBJ whole genome shotgun (WGS) entry which is preliminary data.</text>
</comment>
<dbReference type="AlphaFoldDB" id="A0A8H5WRB4"/>
<keyword evidence="2" id="KW-1185">Reference proteome</keyword>
<evidence type="ECO:0000313" key="1">
    <source>
        <dbReference type="EMBL" id="KAF5667443.1"/>
    </source>
</evidence>